<evidence type="ECO:0000313" key="3">
    <source>
        <dbReference type="EMBL" id="GAA0576765.1"/>
    </source>
</evidence>
<keyword evidence="2" id="KW-0472">Membrane</keyword>
<comment type="caution">
    <text evidence="3">The sequence shown here is derived from an EMBL/GenBank/DDBJ whole genome shotgun (WGS) entry which is preliminary data.</text>
</comment>
<protein>
    <submittedName>
        <fullName evidence="3">Uncharacterized protein</fullName>
    </submittedName>
</protein>
<feature type="transmembrane region" description="Helical" evidence="2">
    <location>
        <begin position="12"/>
        <end position="31"/>
    </location>
</feature>
<feature type="compositionally biased region" description="Basic and acidic residues" evidence="1">
    <location>
        <begin position="63"/>
        <end position="83"/>
    </location>
</feature>
<dbReference type="EMBL" id="BAAACA010000001">
    <property type="protein sequence ID" value="GAA0576765.1"/>
    <property type="molecule type" value="Genomic_DNA"/>
</dbReference>
<gene>
    <name evidence="3" type="ORF">GCM10010394_01580</name>
</gene>
<keyword evidence="2" id="KW-1133">Transmembrane helix</keyword>
<reference evidence="3 4" key="1">
    <citation type="journal article" date="2019" name="Int. J. Syst. Evol. Microbiol.">
        <title>The Global Catalogue of Microorganisms (GCM) 10K type strain sequencing project: providing services to taxonomists for standard genome sequencing and annotation.</title>
        <authorList>
            <consortium name="The Broad Institute Genomics Platform"/>
            <consortium name="The Broad Institute Genome Sequencing Center for Infectious Disease"/>
            <person name="Wu L."/>
            <person name="Ma J."/>
        </authorList>
    </citation>
    <scope>NUCLEOTIDE SEQUENCE [LARGE SCALE GENOMIC DNA]</scope>
    <source>
        <strain evidence="3 4">JCM 5067</strain>
    </source>
</reference>
<name>A0ABN1EX34_9ACTN</name>
<evidence type="ECO:0000256" key="1">
    <source>
        <dbReference type="SAM" id="MobiDB-lite"/>
    </source>
</evidence>
<accession>A0ABN1EX34</accession>
<evidence type="ECO:0000256" key="2">
    <source>
        <dbReference type="SAM" id="Phobius"/>
    </source>
</evidence>
<feature type="region of interest" description="Disordered" evidence="1">
    <location>
        <begin position="54"/>
        <end position="97"/>
    </location>
</feature>
<proteinExistence type="predicted"/>
<keyword evidence="4" id="KW-1185">Reference proteome</keyword>
<sequence length="97" mass="10520">MRRPTPPRRSPTLDLVAFVMVLVTGVTLVALGLSPESLAAVSIALAGLYSAWRTGRPPAAPPTEREVRQEELRSLERGAERRASHPGGEVPARQDIR</sequence>
<organism evidence="3 4">
    <name type="scientific">Streptomyces crystallinus</name>
    <dbReference type="NCBI Taxonomy" id="68191"/>
    <lineage>
        <taxon>Bacteria</taxon>
        <taxon>Bacillati</taxon>
        <taxon>Actinomycetota</taxon>
        <taxon>Actinomycetes</taxon>
        <taxon>Kitasatosporales</taxon>
        <taxon>Streptomycetaceae</taxon>
        <taxon>Streptomyces</taxon>
    </lineage>
</organism>
<keyword evidence="2" id="KW-0812">Transmembrane</keyword>
<dbReference type="Proteomes" id="UP001500668">
    <property type="component" value="Unassembled WGS sequence"/>
</dbReference>
<evidence type="ECO:0000313" key="4">
    <source>
        <dbReference type="Proteomes" id="UP001500668"/>
    </source>
</evidence>